<accession>A0A158Q4B5</accession>
<evidence type="ECO:0000256" key="1">
    <source>
        <dbReference type="SAM" id="Coils"/>
    </source>
</evidence>
<feature type="region of interest" description="Disordered" evidence="2">
    <location>
        <begin position="36"/>
        <end position="64"/>
    </location>
</feature>
<evidence type="ECO:0000313" key="5">
    <source>
        <dbReference type="Proteomes" id="UP000274756"/>
    </source>
</evidence>
<dbReference type="OrthoDB" id="5807119at2759"/>
<protein>
    <submittedName>
        <fullName evidence="6">CAP-Gly domain-containing protein</fullName>
    </submittedName>
</protein>
<evidence type="ECO:0000313" key="6">
    <source>
        <dbReference type="WBParaSite" id="DME_0000449201-mRNA-1"/>
    </source>
</evidence>
<reference evidence="6" key="1">
    <citation type="submission" date="2016-04" db="UniProtKB">
        <authorList>
            <consortium name="WormBaseParasite"/>
        </authorList>
    </citation>
    <scope>IDENTIFICATION</scope>
</reference>
<evidence type="ECO:0000256" key="2">
    <source>
        <dbReference type="SAM" id="MobiDB-lite"/>
    </source>
</evidence>
<feature type="coiled-coil region" evidence="1">
    <location>
        <begin position="916"/>
        <end position="993"/>
    </location>
</feature>
<dbReference type="AlphaFoldDB" id="A0A158Q4B5"/>
<feature type="compositionally biased region" description="Low complexity" evidence="2">
    <location>
        <begin position="36"/>
        <end position="54"/>
    </location>
</feature>
<keyword evidence="5" id="KW-1185">Reference proteome</keyword>
<feature type="coiled-coil region" evidence="1">
    <location>
        <begin position="1425"/>
        <end position="1558"/>
    </location>
</feature>
<name>A0A158Q4B5_DRAME</name>
<dbReference type="Proteomes" id="UP000038040">
    <property type="component" value="Unplaced"/>
</dbReference>
<feature type="coiled-coil region" evidence="1">
    <location>
        <begin position="506"/>
        <end position="551"/>
    </location>
</feature>
<feature type="coiled-coil region" evidence="1">
    <location>
        <begin position="236"/>
        <end position="318"/>
    </location>
</feature>
<feature type="region of interest" description="Disordered" evidence="2">
    <location>
        <begin position="87"/>
        <end position="176"/>
    </location>
</feature>
<dbReference type="PANTHER" id="PTHR23159">
    <property type="entry name" value="CENTROSOMAL PROTEIN 2"/>
    <property type="match status" value="1"/>
</dbReference>
<proteinExistence type="predicted"/>
<feature type="compositionally biased region" description="Acidic residues" evidence="2">
    <location>
        <begin position="143"/>
        <end position="157"/>
    </location>
</feature>
<sequence>MNVQPTNQQESGNVNVSPCTSTQILPIKGILKRASSSSHRLSSNQHININNQSSYRTSPDLPDKPITRIPKLSLTWSEKNAVAVFGDTTSDENNTENDSICDGTRLFSPSSKSFEHSSVRQTAIIKDDDSEEIKDEDPANIVEDLEEISEIDDEDESNFGSSVRSDSESVSSNTTTNNNSHIAGKWWFGRSTKYVPHCAKWGCKHTSSECSSTTNIKYITPTQRMTKEIHHLKKQLKLAHNQLKDKEAYLNEMRAQLKGLEEIMNSSNVISSKDNKKDIIDNFQEEKRFLIQKHEIRITQLIQEAVESRNEAAKYKAMVNEIHGKKLASMEKETMTEIMEMTPDVPTPCSAHPDPPHNFIYSPVTSPQPDKIYQIPNEILHQLQAYQNEAFIWRNKAAQLEIVLKDQIIKSQQNNLEAELLIYKNECERLKATQESEKPTTMDDSGIETHVNIMSTSSHQFSSTDCFSPLCTDRKKELIYENCRLLEQVDEQKARISEYDEGLLLLRNTIQTLESENERNSSLMEEMAKEIEEKTAEAQAANMSLIRLQSEISTKNKAICYLEERHQTYRNIILDNNLVVTDEFMGDWRHGFSDPRYVVNLSKRVQTDLTSDALRHTEAEFMNLHDKIKELKLEFSSKNIDMNERFGEIEKNLEMKTSLVQSLTNQLNESDKEAIRSYEQYEKNREEFQSKILELSRIAERVPLLEFEIERLHQERGLLELKLQSTKEEYENGLEATLTESLKKYREQSSYWADKISCANIFKENLIKEKTALERELSELRLKTDIEKADMARRLTSSIDHVSLLTNQINRRTRDVEIDAHPRVASKYVACRPNSRNKMTDIEKGDLFDESEERLKLCQGELLTTRHQVEILQQKLIDNAQVHVTTRLSRAVTTPLIKAPEESEIKEKNSGKGDTLSILKAKIDELEDNNLALLTRLRQSDDEKNNLLSSQKNQIAQLISEFDNLKNELDQEIGQYEAERFQLKNRIEMLEMEKKERDKIISDMPTNGPELLVDNSAKNQTSILDKADISLQSAAATIDENAKHPNNAKRTKFKRCLSVPEIIKNSRLSYDTVNILRERNSVLARANSQLTQELNIFRQKIETSIQRTASTVNNVSSSNVENLTSYGSELSTNFSDIADEINQVRIDLENILTEIDNSMGERKSEQRFQGVKFDVKEGSVSSLESDNTERLRRSLKRLKDERDSLHEQLDRITIDFQDACRELELYKREPRSEVTHRLQNGRLQRSRSFVEIGRGTVDLDEHLRWKEKAGTMFRELNRMRNEYRLCDAERRELRVQLIMIKGELGLAQCQLAELSTRRERGSVFLTPIQKTKSPKSPTVGTSSSDRRSVRDTKLNRSRVSGTSDRCDSTTTFITAACTSFWSLNDLTSISEPDLYAERQSPHRLPQKIVLNMEEESRQEHNEIIKEAAKSQIAALKREMDWLKSQMEEMDRIKKELQMVNDEYSKSKKEASERNEKLTVELEKAQSNLKILKSTLEDRQLKDDLATKKLTEEMEAIKAENTKLINENLQQRTSYETRLSFLNTQNEIFAKKMDDMEKERQEMYLVMFKKGREAAEHDVQETKVLDEMTEDRIVLRFLHDAFYYYLLNKGDSREHLQAIMTMLNFSRQQKDDVFRKRGASH</sequence>
<dbReference type="PANTHER" id="PTHR23159:SF60">
    <property type="entry name" value="SPINDLE ASSEMBLY ABNORMAL PROTEIN 4"/>
    <property type="match status" value="1"/>
</dbReference>
<keyword evidence="1" id="KW-0175">Coiled coil</keyword>
<feature type="region of interest" description="Disordered" evidence="2">
    <location>
        <begin position="1328"/>
        <end position="1362"/>
    </location>
</feature>
<feature type="compositionally biased region" description="Basic and acidic residues" evidence="2">
    <location>
        <begin position="1344"/>
        <end position="1354"/>
    </location>
</feature>
<feature type="coiled-coil region" evidence="1">
    <location>
        <begin position="671"/>
        <end position="729"/>
    </location>
</feature>
<dbReference type="EMBL" id="UYYG01001168">
    <property type="protein sequence ID" value="VDN58402.1"/>
    <property type="molecule type" value="Genomic_DNA"/>
</dbReference>
<dbReference type="WBParaSite" id="DME_0000449201-mRNA-1">
    <property type="protein sequence ID" value="DME_0000449201-mRNA-1"/>
    <property type="gene ID" value="DME_0000449201"/>
</dbReference>
<evidence type="ECO:0000313" key="3">
    <source>
        <dbReference type="EMBL" id="VDN58402.1"/>
    </source>
</evidence>
<feature type="compositionally biased region" description="Low complexity" evidence="2">
    <location>
        <begin position="161"/>
        <end position="176"/>
    </location>
</feature>
<dbReference type="Proteomes" id="UP000274756">
    <property type="component" value="Unassembled WGS sequence"/>
</dbReference>
<evidence type="ECO:0000313" key="4">
    <source>
        <dbReference type="Proteomes" id="UP000038040"/>
    </source>
</evidence>
<feature type="coiled-coil region" evidence="1">
    <location>
        <begin position="1188"/>
        <end position="1215"/>
    </location>
</feature>
<dbReference type="STRING" id="318479.A0A158Q4B5"/>
<reference evidence="3 5" key="2">
    <citation type="submission" date="2018-11" db="EMBL/GenBank/DDBJ databases">
        <authorList>
            <consortium name="Pathogen Informatics"/>
        </authorList>
    </citation>
    <scope>NUCLEOTIDE SEQUENCE [LARGE SCALE GENOMIC DNA]</scope>
</reference>
<organism evidence="4 6">
    <name type="scientific">Dracunculus medinensis</name>
    <name type="common">Guinea worm</name>
    <dbReference type="NCBI Taxonomy" id="318479"/>
    <lineage>
        <taxon>Eukaryota</taxon>
        <taxon>Metazoa</taxon>
        <taxon>Ecdysozoa</taxon>
        <taxon>Nematoda</taxon>
        <taxon>Chromadorea</taxon>
        <taxon>Rhabditida</taxon>
        <taxon>Spirurina</taxon>
        <taxon>Dracunculoidea</taxon>
        <taxon>Dracunculidae</taxon>
        <taxon>Dracunculus</taxon>
    </lineage>
</organism>
<gene>
    <name evidence="3" type="ORF">DME_LOCUS8375</name>
</gene>